<protein>
    <recommendedName>
        <fullName evidence="4">HTH-type transcriptional repressor AllR</fullName>
    </recommendedName>
    <alternativeName>
        <fullName evidence="5">Negative regulator of allantoin and glyoxylate utilization operons</fullName>
    </alternativeName>
</protein>
<dbReference type="EMBL" id="UAUF01000014">
    <property type="protein sequence ID" value="SPZ12512.1"/>
    <property type="molecule type" value="Genomic_DNA"/>
</dbReference>
<dbReference type="Proteomes" id="UP000626180">
    <property type="component" value="Unassembled WGS sequence"/>
</dbReference>
<reference evidence="9 10" key="1">
    <citation type="submission" date="2018-06" db="EMBL/GenBank/DDBJ databases">
        <authorList>
            <consortium name="Pathogen Informatics"/>
            <person name="Doyle S."/>
        </authorList>
    </citation>
    <scope>NUCLEOTIDE SEQUENCE [LARGE SCALE GENOMIC DNA]</scope>
    <source>
        <strain evidence="9 10">NCTC11842</strain>
    </source>
</reference>
<dbReference type="SUPFAM" id="SSF46785">
    <property type="entry name" value="Winged helix' DNA-binding domain"/>
    <property type="match status" value="1"/>
</dbReference>
<keyword evidence="11" id="KW-1185">Reference proteome</keyword>
<dbReference type="GO" id="GO:0045892">
    <property type="term" value="P:negative regulation of DNA-templated transcription"/>
    <property type="evidence" value="ECO:0007669"/>
    <property type="project" value="TreeGrafter"/>
</dbReference>
<dbReference type="GO" id="GO:0003700">
    <property type="term" value="F:DNA-binding transcription factor activity"/>
    <property type="evidence" value="ECO:0007669"/>
    <property type="project" value="TreeGrafter"/>
</dbReference>
<reference evidence="8 11" key="2">
    <citation type="submission" date="2020-10" db="EMBL/GenBank/DDBJ databases">
        <title>Genome sequences of Pseudomonas isolates.</title>
        <authorList>
            <person name="Wessels L."/>
            <person name="Reich F."/>
            <person name="Hammerl J."/>
        </authorList>
    </citation>
    <scope>NUCLEOTIDE SEQUENCE [LARGE SCALE GENOMIC DNA]</scope>
    <source>
        <strain evidence="8 11">20-MO00624-0</strain>
    </source>
</reference>
<evidence type="ECO:0000313" key="11">
    <source>
        <dbReference type="Proteomes" id="UP000626180"/>
    </source>
</evidence>
<dbReference type="Pfam" id="PF01614">
    <property type="entry name" value="IclR_C"/>
    <property type="match status" value="1"/>
</dbReference>
<keyword evidence="1" id="KW-0805">Transcription regulation</keyword>
<dbReference type="InterPro" id="IPR029016">
    <property type="entry name" value="GAF-like_dom_sf"/>
</dbReference>
<dbReference type="Pfam" id="PF09339">
    <property type="entry name" value="HTH_IclR"/>
    <property type="match status" value="1"/>
</dbReference>
<dbReference type="PROSITE" id="PS51077">
    <property type="entry name" value="HTH_ICLR"/>
    <property type="match status" value="1"/>
</dbReference>
<dbReference type="Proteomes" id="UP000250443">
    <property type="component" value="Unassembled WGS sequence"/>
</dbReference>
<dbReference type="PROSITE" id="PS51078">
    <property type="entry name" value="ICLR_ED"/>
    <property type="match status" value="1"/>
</dbReference>
<organism evidence="9 10">
    <name type="scientific">Pseudomonas luteola</name>
    <dbReference type="NCBI Taxonomy" id="47886"/>
    <lineage>
        <taxon>Bacteria</taxon>
        <taxon>Pseudomonadati</taxon>
        <taxon>Pseudomonadota</taxon>
        <taxon>Gammaproteobacteria</taxon>
        <taxon>Pseudomonadales</taxon>
        <taxon>Pseudomonadaceae</taxon>
        <taxon>Pseudomonas</taxon>
    </lineage>
</organism>
<evidence type="ECO:0000256" key="1">
    <source>
        <dbReference type="ARBA" id="ARBA00023015"/>
    </source>
</evidence>
<sequence length="267" mass="28684">MSDQNNNAPAGAQALFRGLAVIDAIAQGARTLAAIGEVIGCTRSTTHRLVNALVQAGYLRSVAGQYQLGAKLIELGFKARDQLPLTNLARPHLQRLAALTQDTVHLGVREGGDVLYLDKLPGARGLEMRSRVGLRMPLALTGVGKALMLDLPESEWHLLYEEGLRRRAGQPGLREDFTPWPDYLAQQQAYAAGGYTFDLEENELGIRCVAAPIRDASGAIVAALSVASAIPYMPEARLRDLCPDVIACARAISFDLGWTTSGGVSHE</sequence>
<dbReference type="AlphaFoldDB" id="A0A2X2CUR6"/>
<dbReference type="InterPro" id="IPR036390">
    <property type="entry name" value="WH_DNA-bd_sf"/>
</dbReference>
<name>A0A2X2CUR6_PSELU</name>
<proteinExistence type="predicted"/>
<keyword evidence="3" id="KW-0804">Transcription</keyword>
<dbReference type="InterPro" id="IPR050707">
    <property type="entry name" value="HTH_MetabolicPath_Reg"/>
</dbReference>
<evidence type="ECO:0000259" key="6">
    <source>
        <dbReference type="PROSITE" id="PS51077"/>
    </source>
</evidence>
<evidence type="ECO:0000313" key="10">
    <source>
        <dbReference type="Proteomes" id="UP000250443"/>
    </source>
</evidence>
<feature type="domain" description="IclR-ED" evidence="7">
    <location>
        <begin position="71"/>
        <end position="258"/>
    </location>
</feature>
<evidence type="ECO:0000256" key="4">
    <source>
        <dbReference type="ARBA" id="ARBA00040379"/>
    </source>
</evidence>
<dbReference type="SUPFAM" id="SSF55781">
    <property type="entry name" value="GAF domain-like"/>
    <property type="match status" value="1"/>
</dbReference>
<dbReference type="InterPro" id="IPR005471">
    <property type="entry name" value="Tscrpt_reg_IclR_N"/>
</dbReference>
<dbReference type="InterPro" id="IPR014757">
    <property type="entry name" value="Tscrpt_reg_IclR_C"/>
</dbReference>
<dbReference type="PANTHER" id="PTHR30136:SF24">
    <property type="entry name" value="HTH-TYPE TRANSCRIPTIONAL REPRESSOR ALLR"/>
    <property type="match status" value="1"/>
</dbReference>
<evidence type="ECO:0000256" key="2">
    <source>
        <dbReference type="ARBA" id="ARBA00023125"/>
    </source>
</evidence>
<dbReference type="EMBL" id="JADMCD010000006">
    <property type="protein sequence ID" value="MBF8641720.1"/>
    <property type="molecule type" value="Genomic_DNA"/>
</dbReference>
<evidence type="ECO:0000259" key="7">
    <source>
        <dbReference type="PROSITE" id="PS51078"/>
    </source>
</evidence>
<dbReference type="Gene3D" id="1.10.10.10">
    <property type="entry name" value="Winged helix-like DNA-binding domain superfamily/Winged helix DNA-binding domain"/>
    <property type="match status" value="1"/>
</dbReference>
<evidence type="ECO:0000256" key="5">
    <source>
        <dbReference type="ARBA" id="ARBA00042627"/>
    </source>
</evidence>
<dbReference type="PANTHER" id="PTHR30136">
    <property type="entry name" value="HELIX-TURN-HELIX TRANSCRIPTIONAL REGULATOR, ICLR FAMILY"/>
    <property type="match status" value="1"/>
</dbReference>
<feature type="domain" description="HTH iclR-type" evidence="6">
    <location>
        <begin position="12"/>
        <end position="70"/>
    </location>
</feature>
<evidence type="ECO:0000256" key="3">
    <source>
        <dbReference type="ARBA" id="ARBA00023163"/>
    </source>
</evidence>
<evidence type="ECO:0000313" key="9">
    <source>
        <dbReference type="EMBL" id="SPZ12512.1"/>
    </source>
</evidence>
<gene>
    <name evidence="9" type="primary">yiaJ</name>
    <name evidence="8" type="ORF">IRZ65_13620</name>
    <name evidence="9" type="ORF">NCTC11842_04518</name>
</gene>
<keyword evidence="2" id="KW-0238">DNA-binding</keyword>
<dbReference type="RefSeq" id="WP_010796253.1">
    <property type="nucleotide sequence ID" value="NZ_CP053063.1"/>
</dbReference>
<dbReference type="Gene3D" id="3.30.450.40">
    <property type="match status" value="1"/>
</dbReference>
<dbReference type="GO" id="GO:0003677">
    <property type="term" value="F:DNA binding"/>
    <property type="evidence" value="ECO:0007669"/>
    <property type="project" value="UniProtKB-KW"/>
</dbReference>
<dbReference type="SMART" id="SM00346">
    <property type="entry name" value="HTH_ICLR"/>
    <property type="match status" value="1"/>
</dbReference>
<dbReference type="InterPro" id="IPR036388">
    <property type="entry name" value="WH-like_DNA-bd_sf"/>
</dbReference>
<accession>A0A2X2CUR6</accession>
<evidence type="ECO:0000313" key="8">
    <source>
        <dbReference type="EMBL" id="MBF8641720.1"/>
    </source>
</evidence>